<accession>A0A561EV82</accession>
<keyword evidence="2" id="KW-1185">Reference proteome</keyword>
<comment type="caution">
    <text evidence="1">The sequence shown here is derived from an EMBL/GenBank/DDBJ whole genome shotgun (WGS) entry which is preliminary data.</text>
</comment>
<dbReference type="AlphaFoldDB" id="A0A561EV82"/>
<evidence type="ECO:0000313" key="1">
    <source>
        <dbReference type="EMBL" id="TWE19524.1"/>
    </source>
</evidence>
<organism evidence="1 2">
    <name type="scientific">Kitasatospora atroaurantiaca</name>
    <dbReference type="NCBI Taxonomy" id="285545"/>
    <lineage>
        <taxon>Bacteria</taxon>
        <taxon>Bacillati</taxon>
        <taxon>Actinomycetota</taxon>
        <taxon>Actinomycetes</taxon>
        <taxon>Kitasatosporales</taxon>
        <taxon>Streptomycetaceae</taxon>
        <taxon>Kitasatospora</taxon>
    </lineage>
</organism>
<dbReference type="Proteomes" id="UP000318416">
    <property type="component" value="Unassembled WGS sequence"/>
</dbReference>
<protein>
    <recommendedName>
        <fullName evidence="3">SPOR domain-containing protein</fullName>
    </recommendedName>
</protein>
<dbReference type="EMBL" id="VIVR01000001">
    <property type="protein sequence ID" value="TWE19524.1"/>
    <property type="molecule type" value="Genomic_DNA"/>
</dbReference>
<gene>
    <name evidence="1" type="ORF">FB465_4642</name>
</gene>
<dbReference type="RefSeq" id="WP_145793318.1">
    <property type="nucleotide sequence ID" value="NZ_BAAABR010000022.1"/>
</dbReference>
<evidence type="ECO:0008006" key="3">
    <source>
        <dbReference type="Google" id="ProtNLM"/>
    </source>
</evidence>
<sequence length="101" mass="10703">MRALGTMLISLAVLGVLILLLRWTYGTGKSLVARPPRTGAPQEYGLLVPVAAPADAAEAERLAALLTAAGLRHTLVSTSEGLRLMVWPADEQAAREALRQS</sequence>
<name>A0A561EV82_9ACTN</name>
<reference evidence="1 2" key="1">
    <citation type="submission" date="2019-06" db="EMBL/GenBank/DDBJ databases">
        <title>Sequencing the genomes of 1000 actinobacteria strains.</title>
        <authorList>
            <person name="Klenk H.-P."/>
        </authorList>
    </citation>
    <scope>NUCLEOTIDE SEQUENCE [LARGE SCALE GENOMIC DNA]</scope>
    <source>
        <strain evidence="1 2">DSM 41649</strain>
    </source>
</reference>
<proteinExistence type="predicted"/>
<evidence type="ECO:0000313" key="2">
    <source>
        <dbReference type="Proteomes" id="UP000318416"/>
    </source>
</evidence>